<evidence type="ECO:0000313" key="3">
    <source>
        <dbReference type="EMBL" id="AIY84194.1"/>
    </source>
</evidence>
<dbReference type="EMBL" id="CP006905">
    <property type="protein sequence ID" value="AIY84194.1"/>
    <property type="molecule type" value="Genomic_DNA"/>
</dbReference>
<keyword evidence="4" id="KW-1185">Reference proteome</keyword>
<reference evidence="3 4" key="1">
    <citation type="journal article" date="2015" name="Infect. Genet. Evol.">
        <title>Genomic sequences of six botulinum neurotoxin-producing strains representing three clostridial species illustrate the mobility and diversity of botulinum neurotoxin genes.</title>
        <authorList>
            <person name="Smith T.J."/>
            <person name="Hill K.K."/>
            <person name="Xie G."/>
            <person name="Foley B.T."/>
            <person name="Williamson C.H."/>
            <person name="Foster J.T."/>
            <person name="Johnson S.L."/>
            <person name="Chertkov O."/>
            <person name="Teshima H."/>
            <person name="Gibbons H.S."/>
            <person name="Johnsky L.A."/>
            <person name="Karavis M.A."/>
            <person name="Smith L.A."/>
        </authorList>
    </citation>
    <scope>NUCLEOTIDE SEQUENCE [LARGE SCALE GENOMIC DNA]</scope>
    <source>
        <strain evidence="3">Sullivan</strain>
    </source>
</reference>
<dbReference type="HOGENOM" id="CLU_024775_3_1_9"/>
<dbReference type="STRING" id="1561.NPD11_649"/>
<dbReference type="InterPro" id="IPR036188">
    <property type="entry name" value="FAD/NAD-bd_sf"/>
</dbReference>
<feature type="domain" description="BFD-like [2Fe-2S]-binding" evidence="2">
    <location>
        <begin position="397"/>
        <end position="450"/>
    </location>
</feature>
<dbReference type="Gene3D" id="1.10.10.1100">
    <property type="entry name" value="BFD-like [2Fe-2S]-binding domain"/>
    <property type="match status" value="1"/>
</dbReference>
<sequence>MKDVVIIGGGVIGASIARELSKYELDITLLEKENDLAEGVSKANSGIVHAGFNEKPGTLKAKLNLLGNNMFDELSRELDFSFKRNGAFVLATNDEEMEKIKELKENGEKLGVKGLEILSRDQVLNQEKNISSKVMGALYAKSSGIVNPYEMTIALAENANMNGVEFKFNSEVVCVLKMDSYYKIKLKDGEDILSKVVINAAGLNADLINNRINNKKYHIEGVKGEYALFDKSVGDLVNKTLFKVPNKISKGVLVTKTTDGNILVGPSAIKVESKEELNTTKKVLGEVLSKGKNIITSLPLNKVITTFVGIRPHIADDFIIEESKENKNFINVIGIESPGLTAAPAIAVYVKEILEKNIELKKKTNFNPIRIGIKKFNDLSIEEKNELIKMNPAYGNMICKCELITEGEIIDSIRRPLGARTVDGVKRRTRATMGGCQGVGCLIPIAKILKRELNCNYDEVIKGKEGSSILGYEEV</sequence>
<dbReference type="Proteomes" id="UP000030635">
    <property type="component" value="Chromosome"/>
</dbReference>
<dbReference type="RefSeq" id="WP_039315246.1">
    <property type="nucleotide sequence ID" value="NZ_CP006905.1"/>
</dbReference>
<dbReference type="Gene3D" id="3.30.9.10">
    <property type="entry name" value="D-Amino Acid Oxidase, subunit A, domain 2"/>
    <property type="match status" value="1"/>
</dbReference>
<dbReference type="InterPro" id="IPR006076">
    <property type="entry name" value="FAD-dep_OxRdtase"/>
</dbReference>
<evidence type="ECO:0000313" key="4">
    <source>
        <dbReference type="Proteomes" id="UP000030635"/>
    </source>
</evidence>
<dbReference type="PANTHER" id="PTHR42720">
    <property type="entry name" value="GLYCEROL-3-PHOSPHATE DEHYDROGENASE"/>
    <property type="match status" value="1"/>
</dbReference>
<dbReference type="CDD" id="cd19946">
    <property type="entry name" value="GlpA-like_Fer2_BFD-like"/>
    <property type="match status" value="1"/>
</dbReference>
<dbReference type="eggNOG" id="COG0579">
    <property type="taxonomic scope" value="Bacteria"/>
</dbReference>
<accession>A0A0A7FX34</accession>
<proteinExistence type="predicted"/>
<gene>
    <name evidence="3" type="ORF">U729_2373</name>
</gene>
<dbReference type="KEGG" id="cbv:U729_2373"/>
<dbReference type="Gene3D" id="3.50.50.60">
    <property type="entry name" value="FAD/NAD(P)-binding domain"/>
    <property type="match status" value="1"/>
</dbReference>
<dbReference type="PANTHER" id="PTHR42720:SF1">
    <property type="entry name" value="GLYCEROL 3-PHOSPHATE OXIDASE"/>
    <property type="match status" value="1"/>
</dbReference>
<dbReference type="OrthoDB" id="9801699at2"/>
<feature type="domain" description="FAD dependent oxidoreductase" evidence="1">
    <location>
        <begin position="3"/>
        <end position="351"/>
    </location>
</feature>
<dbReference type="SUPFAM" id="SSF51905">
    <property type="entry name" value="FAD/NAD(P)-binding domain"/>
    <property type="match status" value="1"/>
</dbReference>
<protein>
    <submittedName>
        <fullName evidence="3">FAD binding domain protein</fullName>
    </submittedName>
</protein>
<dbReference type="InterPro" id="IPR007419">
    <property type="entry name" value="BFD-like_2Fe2S-bd_dom"/>
</dbReference>
<dbReference type="InterPro" id="IPR052745">
    <property type="entry name" value="G3P_Oxidase/Oxidoreductase"/>
</dbReference>
<dbReference type="InterPro" id="IPR041854">
    <property type="entry name" value="BFD-like_2Fe2S-bd_dom_sf"/>
</dbReference>
<dbReference type="Pfam" id="PF01266">
    <property type="entry name" value="DAO"/>
    <property type="match status" value="1"/>
</dbReference>
<dbReference type="Pfam" id="PF04324">
    <property type="entry name" value="Fer2_BFD"/>
    <property type="match status" value="1"/>
</dbReference>
<evidence type="ECO:0000259" key="2">
    <source>
        <dbReference type="Pfam" id="PF04324"/>
    </source>
</evidence>
<name>A0A0A7FX34_9CLOT</name>
<organism evidence="3 4">
    <name type="scientific">Clostridium baratii str. Sullivan</name>
    <dbReference type="NCBI Taxonomy" id="1415775"/>
    <lineage>
        <taxon>Bacteria</taxon>
        <taxon>Bacillati</taxon>
        <taxon>Bacillota</taxon>
        <taxon>Clostridia</taxon>
        <taxon>Eubacteriales</taxon>
        <taxon>Clostridiaceae</taxon>
        <taxon>Clostridium</taxon>
    </lineage>
</organism>
<dbReference type="AlphaFoldDB" id="A0A0A7FX34"/>
<evidence type="ECO:0000259" key="1">
    <source>
        <dbReference type="Pfam" id="PF01266"/>
    </source>
</evidence>